<dbReference type="EMBL" id="MIGC01000294">
    <property type="protein sequence ID" value="PHJ25382.1"/>
    <property type="molecule type" value="Genomic_DNA"/>
</dbReference>
<dbReference type="VEuPathDB" id="ToxoDB:CSUI_000769"/>
<comment type="caution">
    <text evidence="1">The sequence shown here is derived from an EMBL/GenBank/DDBJ whole genome shotgun (WGS) entry which is preliminary data.</text>
</comment>
<name>A0A2C6LEY8_9APIC</name>
<accession>A0A2C6LEY8</accession>
<evidence type="ECO:0000313" key="2">
    <source>
        <dbReference type="Proteomes" id="UP000221165"/>
    </source>
</evidence>
<proteinExistence type="predicted"/>
<evidence type="ECO:0000313" key="1">
    <source>
        <dbReference type="EMBL" id="PHJ25382.1"/>
    </source>
</evidence>
<dbReference type="Proteomes" id="UP000221165">
    <property type="component" value="Unassembled WGS sequence"/>
</dbReference>
<organism evidence="1 2">
    <name type="scientific">Cystoisospora suis</name>
    <dbReference type="NCBI Taxonomy" id="483139"/>
    <lineage>
        <taxon>Eukaryota</taxon>
        <taxon>Sar</taxon>
        <taxon>Alveolata</taxon>
        <taxon>Apicomplexa</taxon>
        <taxon>Conoidasida</taxon>
        <taxon>Coccidia</taxon>
        <taxon>Eucoccidiorida</taxon>
        <taxon>Eimeriorina</taxon>
        <taxon>Sarcocystidae</taxon>
        <taxon>Cystoisospora</taxon>
    </lineage>
</organism>
<sequence>MLFKKYIFSQKLLSKIRNLNNKKKLFFTQNFFKKNYSKYLLQKIFNKYFIFYFFYFDFKKIQLQKNFGICLKKKIKNNLLSLNFIQFKEQKYIFYNFYLNFLNFDKSN</sequence>
<dbReference type="AlphaFoldDB" id="A0A2C6LEY8"/>
<protein>
    <submittedName>
        <fullName evidence="1">Orf e protein</fullName>
    </submittedName>
</protein>
<keyword evidence="2" id="KW-1185">Reference proteome</keyword>
<gene>
    <name evidence="1" type="ORF">CSUI_000769</name>
</gene>
<reference evidence="1 2" key="1">
    <citation type="journal article" date="2017" name="Int. J. Parasitol.">
        <title>The genome of the protozoan parasite Cystoisospora suis and a reverse vaccinology approach to identify vaccine candidates.</title>
        <authorList>
            <person name="Palmieri N."/>
            <person name="Shrestha A."/>
            <person name="Ruttkowski B."/>
            <person name="Beck T."/>
            <person name="Vogl C."/>
            <person name="Tomley F."/>
            <person name="Blake D.P."/>
            <person name="Joachim A."/>
        </authorList>
    </citation>
    <scope>NUCLEOTIDE SEQUENCE [LARGE SCALE GENOMIC DNA]</scope>
    <source>
        <strain evidence="1 2">Wien I</strain>
    </source>
</reference>